<accession>E1RDG0</accession>
<feature type="transmembrane region" description="Helical" evidence="1">
    <location>
        <begin position="260"/>
        <end position="280"/>
    </location>
</feature>
<evidence type="ECO:0000259" key="2">
    <source>
        <dbReference type="Pfam" id="PF07670"/>
    </source>
</evidence>
<dbReference type="Pfam" id="PF07670">
    <property type="entry name" value="Gate"/>
    <property type="match status" value="1"/>
</dbReference>
<feature type="transmembrane region" description="Helical" evidence="1">
    <location>
        <begin position="234"/>
        <end position="253"/>
    </location>
</feature>
<evidence type="ECO:0000313" key="3">
    <source>
        <dbReference type="EMBL" id="ADN34844.1"/>
    </source>
</evidence>
<dbReference type="OrthoDB" id="62718at2157"/>
<keyword evidence="1" id="KW-0472">Membrane</keyword>
<protein>
    <submittedName>
        <fullName evidence="3">Nucleoside recognition domain protein</fullName>
    </submittedName>
</protein>
<feature type="transmembrane region" description="Helical" evidence="1">
    <location>
        <begin position="89"/>
        <end position="107"/>
    </location>
</feature>
<feature type="transmembrane region" description="Helical" evidence="1">
    <location>
        <begin position="13"/>
        <end position="31"/>
    </location>
</feature>
<dbReference type="InterPro" id="IPR011642">
    <property type="entry name" value="Gate_dom"/>
</dbReference>
<gene>
    <name evidence="3" type="ordered locus">Mpet_0063</name>
</gene>
<dbReference type="STRING" id="679926.Mpet_0063"/>
<dbReference type="KEGG" id="mpi:Mpet_0063"/>
<dbReference type="EMBL" id="CP002117">
    <property type="protein sequence ID" value="ADN34844.1"/>
    <property type="molecule type" value="Genomic_DNA"/>
</dbReference>
<keyword evidence="4" id="KW-1185">Reference proteome</keyword>
<name>E1RDG0_METP4</name>
<dbReference type="eggNOG" id="arCOG00360">
    <property type="taxonomic scope" value="Archaea"/>
</dbReference>
<sequence length="322" mass="35162">MFSDIQFISFLNYTIRAVLLITAGIILVNLISETGVMSKFKIISVPLCRISGLSEEAVLSILSMVINPTAGKSMLAEYHRAGKVGKEEIVPSLIIGTFPAVFGESIFRAQFPTAVVILGPVLGGIYTFFNLFSTFIQVIGALIYTNLVLRRKRSVPEKEYEKVEAAEKLKRPDMKSLKKAVEKSKKPLKKIIPITIITMIVFWLLGVAGVLNWLSVIFDPILNLIGLPGEASAALLAQFMHFSAGYTVVGSMVDTGMLDFGQALVTLILGSMILITMIYLKYSVPLYIGMFGKDGIRVAVIAYSASMAAKVICIAIVMAIFF</sequence>
<dbReference type="AlphaFoldDB" id="E1RDG0"/>
<keyword evidence="1" id="KW-0812">Transmembrane</keyword>
<dbReference type="InterPro" id="IPR038880">
    <property type="entry name" value="MJ0871-like"/>
</dbReference>
<evidence type="ECO:0000256" key="1">
    <source>
        <dbReference type="SAM" id="Phobius"/>
    </source>
</evidence>
<organism evidence="3 4">
    <name type="scientific">Methanolacinia petrolearia (strain DSM 11571 / OCM 486 / SEBR 4847)</name>
    <name type="common">Methanoplanus petrolearius</name>
    <dbReference type="NCBI Taxonomy" id="679926"/>
    <lineage>
        <taxon>Archaea</taxon>
        <taxon>Methanobacteriati</taxon>
        <taxon>Methanobacteriota</taxon>
        <taxon>Stenosarchaea group</taxon>
        <taxon>Methanomicrobia</taxon>
        <taxon>Methanomicrobiales</taxon>
        <taxon>Methanomicrobiaceae</taxon>
        <taxon>Methanolacinia</taxon>
    </lineage>
</organism>
<feature type="transmembrane region" description="Helical" evidence="1">
    <location>
        <begin position="191"/>
        <end position="214"/>
    </location>
</feature>
<dbReference type="Proteomes" id="UP000006565">
    <property type="component" value="Chromosome"/>
</dbReference>
<feature type="transmembrane region" description="Helical" evidence="1">
    <location>
        <begin position="127"/>
        <end position="149"/>
    </location>
</feature>
<dbReference type="GeneID" id="9742501"/>
<dbReference type="PANTHER" id="PTHR38139:SF1">
    <property type="entry name" value="NUCLEOSIDE TRANSPORTER_FEOB GTPASE GATE DOMAIN-CONTAINING PROTEIN"/>
    <property type="match status" value="1"/>
</dbReference>
<proteinExistence type="predicted"/>
<dbReference type="HOGENOM" id="CLU_048086_2_0_2"/>
<evidence type="ECO:0000313" key="4">
    <source>
        <dbReference type="Proteomes" id="UP000006565"/>
    </source>
</evidence>
<reference evidence="3 4" key="1">
    <citation type="journal article" date="2010" name="Stand. Genomic Sci.">
        <title>Complete genome sequence of Methanoplanus petrolearius type strain (SEBR 4847).</title>
        <authorList>
            <person name="Brambilla E."/>
            <person name="Djao O.D."/>
            <person name="Daligault H."/>
            <person name="Lapidus A."/>
            <person name="Lucas S."/>
            <person name="Hammon N."/>
            <person name="Nolan M."/>
            <person name="Tice H."/>
            <person name="Cheng J.F."/>
            <person name="Han C."/>
            <person name="Tapia R."/>
            <person name="Goodwin L."/>
            <person name="Pitluck S."/>
            <person name="Liolios K."/>
            <person name="Ivanova N."/>
            <person name="Mavromatis K."/>
            <person name="Mikhailova N."/>
            <person name="Pati A."/>
            <person name="Chen A."/>
            <person name="Palaniappan K."/>
            <person name="Land M."/>
            <person name="Hauser L."/>
            <person name="Chang Y.J."/>
            <person name="Jeffries C.D."/>
            <person name="Rohde M."/>
            <person name="Spring S."/>
            <person name="Sikorski J."/>
            <person name="Goker M."/>
            <person name="Woyke T."/>
            <person name="Bristow J."/>
            <person name="Eisen J.A."/>
            <person name="Markowitz V."/>
            <person name="Hugenholtz P."/>
            <person name="Kyrpides N.C."/>
            <person name="Klenk H.P."/>
        </authorList>
    </citation>
    <scope>NUCLEOTIDE SEQUENCE [LARGE SCALE GENOMIC DNA]</scope>
    <source>
        <strain evidence="4">DSM 11571 / OCM 486 / SEBR 4847</strain>
    </source>
</reference>
<dbReference type="RefSeq" id="WP_013328023.1">
    <property type="nucleotide sequence ID" value="NC_014507.1"/>
</dbReference>
<dbReference type="PANTHER" id="PTHR38139">
    <property type="entry name" value="GATE DOMAIN-CONTAINING PROTEIN"/>
    <property type="match status" value="1"/>
</dbReference>
<feature type="transmembrane region" description="Helical" evidence="1">
    <location>
        <begin position="300"/>
        <end position="321"/>
    </location>
</feature>
<feature type="domain" description="Nucleoside transporter/FeoB GTPase Gate" evidence="2">
    <location>
        <begin position="188"/>
        <end position="292"/>
    </location>
</feature>
<keyword evidence="1" id="KW-1133">Transmembrane helix</keyword>